<dbReference type="PROSITE" id="PS50887">
    <property type="entry name" value="GGDEF"/>
    <property type="match status" value="1"/>
</dbReference>
<dbReference type="GO" id="GO:1902201">
    <property type="term" value="P:negative regulation of bacterial-type flagellum-dependent cell motility"/>
    <property type="evidence" value="ECO:0007669"/>
    <property type="project" value="TreeGrafter"/>
</dbReference>
<dbReference type="InterPro" id="IPR025991">
    <property type="entry name" value="Chemoreceptor_zinc-bind_dom"/>
</dbReference>
<evidence type="ECO:0000256" key="2">
    <source>
        <dbReference type="ARBA" id="ARBA00004533"/>
    </source>
</evidence>
<comment type="catalytic activity">
    <reaction evidence="4">
        <text>2 GTP = 3',3'-c-di-GMP + 2 diphosphate</text>
        <dbReference type="Rhea" id="RHEA:24898"/>
        <dbReference type="ChEBI" id="CHEBI:33019"/>
        <dbReference type="ChEBI" id="CHEBI:37565"/>
        <dbReference type="ChEBI" id="CHEBI:58805"/>
        <dbReference type="EC" id="2.7.7.65"/>
    </reaction>
</comment>
<dbReference type="EC" id="2.7.7.65" evidence="3"/>
<dbReference type="Gene3D" id="3.30.70.270">
    <property type="match status" value="1"/>
</dbReference>
<dbReference type="Proteomes" id="UP000243518">
    <property type="component" value="Unassembled WGS sequence"/>
</dbReference>
<dbReference type="Gene3D" id="1.20.120.30">
    <property type="entry name" value="Aspartate receptor, ligand-binding domain"/>
    <property type="match status" value="1"/>
</dbReference>
<feature type="domain" description="GGDEF" evidence="5">
    <location>
        <begin position="161"/>
        <end position="290"/>
    </location>
</feature>
<comment type="cofactor">
    <cofactor evidence="1">
        <name>Mg(2+)</name>
        <dbReference type="ChEBI" id="CHEBI:18420"/>
    </cofactor>
</comment>
<dbReference type="InterPro" id="IPR000160">
    <property type="entry name" value="GGDEF_dom"/>
</dbReference>
<evidence type="ECO:0000256" key="3">
    <source>
        <dbReference type="ARBA" id="ARBA00012528"/>
    </source>
</evidence>
<dbReference type="InterPro" id="IPR050469">
    <property type="entry name" value="Diguanylate_Cyclase"/>
</dbReference>
<protein>
    <recommendedName>
        <fullName evidence="3">diguanylate cyclase</fullName>
        <ecNumber evidence="3">2.7.7.65</ecNumber>
    </recommendedName>
</protein>
<dbReference type="Pfam" id="PF13682">
    <property type="entry name" value="CZB"/>
    <property type="match status" value="1"/>
</dbReference>
<dbReference type="CDD" id="cd01949">
    <property type="entry name" value="GGDEF"/>
    <property type="match status" value="1"/>
</dbReference>
<dbReference type="RefSeq" id="WP_088275226.1">
    <property type="nucleotide sequence ID" value="NZ_FNVE01000003.1"/>
</dbReference>
<reference evidence="6 7" key="1">
    <citation type="submission" date="2016-10" db="EMBL/GenBank/DDBJ databases">
        <authorList>
            <person name="Varghese N."/>
            <person name="Submissions S."/>
        </authorList>
    </citation>
    <scope>NUCLEOTIDE SEQUENCE [LARGE SCALE GENOMIC DNA]</scope>
    <source>
        <strain evidence="6 7">CECT 8317</strain>
    </source>
</reference>
<dbReference type="NCBIfam" id="TIGR00254">
    <property type="entry name" value="GGDEF"/>
    <property type="match status" value="1"/>
</dbReference>
<organism evidence="6 7">
    <name type="scientific">Halopseudomonas aestusnigri</name>
    <dbReference type="NCBI Taxonomy" id="857252"/>
    <lineage>
        <taxon>Bacteria</taxon>
        <taxon>Pseudomonadati</taxon>
        <taxon>Pseudomonadota</taxon>
        <taxon>Gammaproteobacteria</taxon>
        <taxon>Pseudomonadales</taxon>
        <taxon>Pseudomonadaceae</taxon>
        <taxon>Halopseudomonas</taxon>
    </lineage>
</organism>
<evidence type="ECO:0000256" key="4">
    <source>
        <dbReference type="ARBA" id="ARBA00034247"/>
    </source>
</evidence>
<dbReference type="InterPro" id="IPR029787">
    <property type="entry name" value="Nucleotide_cyclase"/>
</dbReference>
<dbReference type="GO" id="GO:0005886">
    <property type="term" value="C:plasma membrane"/>
    <property type="evidence" value="ECO:0007669"/>
    <property type="project" value="UniProtKB-SubCell"/>
</dbReference>
<name>A0AAQ1G768_9GAMM</name>
<evidence type="ECO:0000313" key="7">
    <source>
        <dbReference type="Proteomes" id="UP000243518"/>
    </source>
</evidence>
<evidence type="ECO:0000256" key="1">
    <source>
        <dbReference type="ARBA" id="ARBA00001946"/>
    </source>
</evidence>
<dbReference type="GO" id="GO:0043709">
    <property type="term" value="P:cell adhesion involved in single-species biofilm formation"/>
    <property type="evidence" value="ECO:0007669"/>
    <property type="project" value="TreeGrafter"/>
</dbReference>
<dbReference type="FunFam" id="3.30.70.270:FF:000001">
    <property type="entry name" value="Diguanylate cyclase domain protein"/>
    <property type="match status" value="1"/>
</dbReference>
<dbReference type="Pfam" id="PF00990">
    <property type="entry name" value="GGDEF"/>
    <property type="match status" value="1"/>
</dbReference>
<sequence length="290" mass="32760">MDALTNHELQLGILELDHAIYLHDQWFRNLLKVLIAHVPAELADLCVDAHLHCSFGKWLAGDAARLFDDRDEYVALQKAHEVVHSEARKLLQLSVNGLVIPPAEWDFFERCRETMRLSVLSARDRFAEVASNRDPLTEIQTRRGLLTELRKQQALVERGRQACALALLDLDHFKKVNDTYGHVAGDVVLVDVVQCVKAHLRPYDRIYRYGGEEFIVCMPDTTVEQAGEIMDRLRLSIARLDFEFADIQVTASFGVAALAGSMPVEDAIGRADRAMYEAKAAGRNRVVLQR</sequence>
<dbReference type="PANTHER" id="PTHR45138:SF9">
    <property type="entry name" value="DIGUANYLATE CYCLASE DGCM-RELATED"/>
    <property type="match status" value="1"/>
</dbReference>
<gene>
    <name evidence="6" type="ORF">SAMN05216586_103210</name>
</gene>
<dbReference type="InterPro" id="IPR043128">
    <property type="entry name" value="Rev_trsase/Diguanyl_cyclase"/>
</dbReference>
<evidence type="ECO:0000313" key="6">
    <source>
        <dbReference type="EMBL" id="SEG09937.1"/>
    </source>
</evidence>
<dbReference type="GO" id="GO:0052621">
    <property type="term" value="F:diguanylate cyclase activity"/>
    <property type="evidence" value="ECO:0007669"/>
    <property type="project" value="UniProtKB-EC"/>
</dbReference>
<comment type="caution">
    <text evidence="6">The sequence shown here is derived from an EMBL/GenBank/DDBJ whole genome shotgun (WGS) entry which is preliminary data.</text>
</comment>
<dbReference type="SUPFAM" id="SSF55073">
    <property type="entry name" value="Nucleotide cyclase"/>
    <property type="match status" value="1"/>
</dbReference>
<comment type="subcellular location">
    <subcellularLocation>
        <location evidence="2">Cell inner membrane</location>
    </subcellularLocation>
</comment>
<proteinExistence type="predicted"/>
<dbReference type="SMART" id="SM00267">
    <property type="entry name" value="GGDEF"/>
    <property type="match status" value="1"/>
</dbReference>
<dbReference type="EMBL" id="FNVE01000003">
    <property type="protein sequence ID" value="SEG09937.1"/>
    <property type="molecule type" value="Genomic_DNA"/>
</dbReference>
<evidence type="ECO:0000259" key="5">
    <source>
        <dbReference type="PROSITE" id="PS50887"/>
    </source>
</evidence>
<dbReference type="AlphaFoldDB" id="A0AAQ1G768"/>
<accession>A0AAQ1G768</accession>
<dbReference type="NCBIfam" id="NF007380">
    <property type="entry name" value="PRK09894.1"/>
    <property type="match status" value="1"/>
</dbReference>
<dbReference type="PANTHER" id="PTHR45138">
    <property type="entry name" value="REGULATORY COMPONENTS OF SENSORY TRANSDUCTION SYSTEM"/>
    <property type="match status" value="1"/>
</dbReference>
<keyword evidence="7" id="KW-1185">Reference proteome</keyword>